<organism evidence="1">
    <name type="scientific">Wuchereria bancrofti</name>
    <dbReference type="NCBI Taxonomy" id="6293"/>
    <lineage>
        <taxon>Eukaryota</taxon>
        <taxon>Metazoa</taxon>
        <taxon>Ecdysozoa</taxon>
        <taxon>Nematoda</taxon>
        <taxon>Chromadorea</taxon>
        <taxon>Rhabditida</taxon>
        <taxon>Spirurina</taxon>
        <taxon>Spiruromorpha</taxon>
        <taxon>Filarioidea</taxon>
        <taxon>Onchocercidae</taxon>
        <taxon>Wuchereria</taxon>
    </lineage>
</organism>
<protein>
    <submittedName>
        <fullName evidence="1">Uncharacterized protein</fullName>
    </submittedName>
</protein>
<reference evidence="1" key="1">
    <citation type="submission" date="2016-11" db="UniProtKB">
        <authorList>
            <consortium name="WormBaseParasite"/>
        </authorList>
    </citation>
    <scope>IDENTIFICATION</scope>
    <source>
        <strain evidence="1">pt0022</strain>
    </source>
</reference>
<sequence>MIRYYLQNENSAAHTSKYRAMEIPRYERIDVSNQYKNPNKAVIMTVPNKENSNNSTGFIHVNNRLTKMIGKHFLC</sequence>
<name>A0A1I8ELL2_WUCBA</name>
<evidence type="ECO:0000313" key="1">
    <source>
        <dbReference type="WBParaSite" id="maker-PairedContig_271-snap-gene-0.18-mRNA-1"/>
    </source>
</evidence>
<dbReference type="WBParaSite" id="maker-PairedContig_271-snap-gene-0.18-mRNA-1">
    <property type="protein sequence ID" value="maker-PairedContig_271-snap-gene-0.18-mRNA-1"/>
    <property type="gene ID" value="maker-PairedContig_271-snap-gene-0.18"/>
</dbReference>
<dbReference type="AlphaFoldDB" id="A0A1I8ELL2"/>
<proteinExistence type="predicted"/>
<accession>A0A1I8ELL2</accession>